<feature type="domain" description="Peptidase S9A N-terminal" evidence="6">
    <location>
        <begin position="17"/>
        <end position="415"/>
    </location>
</feature>
<dbReference type="EMBL" id="LJVE01000012">
    <property type="protein sequence ID" value="KPL15539.1"/>
    <property type="molecule type" value="Genomic_DNA"/>
</dbReference>
<dbReference type="InterPro" id="IPR029058">
    <property type="entry name" value="AB_hydrolase_fold"/>
</dbReference>
<dbReference type="Pfam" id="PF00326">
    <property type="entry name" value="Peptidase_S9"/>
    <property type="match status" value="1"/>
</dbReference>
<dbReference type="PANTHER" id="PTHR11757:SF19">
    <property type="entry name" value="PROLYL ENDOPEPTIDASE-LIKE"/>
    <property type="match status" value="1"/>
</dbReference>
<evidence type="ECO:0000256" key="2">
    <source>
        <dbReference type="ARBA" id="ARBA00022670"/>
    </source>
</evidence>
<evidence type="ECO:0000256" key="4">
    <source>
        <dbReference type="ARBA" id="ARBA00022825"/>
    </source>
</evidence>
<name>A0A0S8K287_UNCW3</name>
<reference evidence="7 8" key="1">
    <citation type="journal article" date="2015" name="Microbiome">
        <title>Genomic resolution of linkages in carbon, nitrogen, and sulfur cycling among widespread estuary sediment bacteria.</title>
        <authorList>
            <person name="Baker B.J."/>
            <person name="Lazar C.S."/>
            <person name="Teske A.P."/>
            <person name="Dick G.J."/>
        </authorList>
    </citation>
    <scope>NUCLEOTIDE SEQUENCE [LARGE SCALE GENOMIC DNA]</scope>
    <source>
        <strain evidence="7">SM1_77</strain>
    </source>
</reference>
<dbReference type="SUPFAM" id="SSF53474">
    <property type="entry name" value="alpha/beta-Hydrolases"/>
    <property type="match status" value="1"/>
</dbReference>
<dbReference type="Pfam" id="PF02897">
    <property type="entry name" value="Peptidase_S9_N"/>
    <property type="match status" value="1"/>
</dbReference>
<dbReference type="InterPro" id="IPR051543">
    <property type="entry name" value="Serine_Peptidase_S9A"/>
</dbReference>
<keyword evidence="2 7" id="KW-0645">Protease</keyword>
<dbReference type="FunFam" id="3.40.50.1820:FF:000005">
    <property type="entry name" value="Prolyl endopeptidase"/>
    <property type="match status" value="1"/>
</dbReference>
<evidence type="ECO:0000259" key="5">
    <source>
        <dbReference type="Pfam" id="PF00326"/>
    </source>
</evidence>
<evidence type="ECO:0000256" key="3">
    <source>
        <dbReference type="ARBA" id="ARBA00022801"/>
    </source>
</evidence>
<organism evidence="7 8">
    <name type="scientific">candidate division WOR_3 bacterium SM1_77</name>
    <dbReference type="NCBI Taxonomy" id="1703778"/>
    <lineage>
        <taxon>Bacteria</taxon>
        <taxon>Bacteria division WOR-3</taxon>
    </lineage>
</organism>
<evidence type="ECO:0000313" key="7">
    <source>
        <dbReference type="EMBL" id="KPL15539.1"/>
    </source>
</evidence>
<gene>
    <name evidence="7" type="ORF">AMJ74_01260</name>
</gene>
<dbReference type="InterPro" id="IPR023302">
    <property type="entry name" value="Pept_S9A_N"/>
</dbReference>
<feature type="domain" description="Peptidase S9 prolyl oligopeptidase catalytic" evidence="5">
    <location>
        <begin position="475"/>
        <end position="690"/>
    </location>
</feature>
<dbReference type="Gene3D" id="3.40.50.1820">
    <property type="entry name" value="alpha/beta hydrolase"/>
    <property type="match status" value="1"/>
</dbReference>
<accession>A0A0S8K287</accession>
<dbReference type="PRINTS" id="PR00862">
    <property type="entry name" value="PROLIGOPTASE"/>
</dbReference>
<dbReference type="GO" id="GO:0004252">
    <property type="term" value="F:serine-type endopeptidase activity"/>
    <property type="evidence" value="ECO:0007669"/>
    <property type="project" value="UniProtKB-EC"/>
</dbReference>
<keyword evidence="3 7" id="KW-0378">Hydrolase</keyword>
<dbReference type="PANTHER" id="PTHR11757">
    <property type="entry name" value="PROTEASE FAMILY S9A OLIGOPEPTIDASE"/>
    <property type="match status" value="1"/>
</dbReference>
<dbReference type="InterPro" id="IPR002470">
    <property type="entry name" value="Peptidase_S9A"/>
</dbReference>
<protein>
    <submittedName>
        <fullName evidence="7">Protease 2</fullName>
        <ecNumber evidence="7">3.4.21.83</ecNumber>
    </submittedName>
</protein>
<comment type="similarity">
    <text evidence="1">Belongs to the peptidase S9A family.</text>
</comment>
<dbReference type="EC" id="3.4.21.83" evidence="7"/>
<evidence type="ECO:0000313" key="8">
    <source>
        <dbReference type="Proteomes" id="UP000050975"/>
    </source>
</evidence>
<dbReference type="InterPro" id="IPR001375">
    <property type="entry name" value="Peptidase_S9_cat"/>
</dbReference>
<proteinExistence type="inferred from homology"/>
<dbReference type="SUPFAM" id="SSF50993">
    <property type="entry name" value="Peptidase/esterase 'gauge' domain"/>
    <property type="match status" value="1"/>
</dbReference>
<dbReference type="GO" id="GO:0006508">
    <property type="term" value="P:proteolysis"/>
    <property type="evidence" value="ECO:0007669"/>
    <property type="project" value="UniProtKB-KW"/>
</dbReference>
<evidence type="ECO:0000256" key="1">
    <source>
        <dbReference type="ARBA" id="ARBA00005228"/>
    </source>
</evidence>
<keyword evidence="4" id="KW-0720">Serine protease</keyword>
<dbReference type="PATRIC" id="fig|1703778.3.peg.1195"/>
<comment type="caution">
    <text evidence="7">The sequence shown here is derived from an EMBL/GenBank/DDBJ whole genome shotgun (WGS) entry which is preliminary data.</text>
</comment>
<sequence>MNSPVFSEPAEGASISPPLARIIPRVDTVHGDIRVDDYYWLRDNKNPEVIDYLEAENAYTDAVMKHTEVLQGILYEEMLARIKETDSSVPMKIDEYYYYSRTEKGKQYAIRCRKKDSLGGYEQVLLDLNELAAGHSYMELGAFAVSPNHRFLAYSIDTAGSERYTLYIKDLQADTLVVELIENVGYQVAWANDNQTFYYSVLDQAKRPYKVYQHVLGEGQVEDRLIYHEKDDAFWIDVSKTKSKKYILVILGSHNTTEIHYSIADDPAAEFKLFSPRESGVEYYIDHRRDKFYIRTNRDAQNFKLMVTSVDSVDMTNWHNIISGRDSITIDGLEVFKDYLVLYEMDKGLQQIRIINLEDSSSHYIKFPEPTYVIYQAENQEFATDILRFEYTSLVTPSSVFDYHMVTRARELKKQYDVVGGYDPADYHSERIWARAIDGVMIPISLVYRKGIAKDSNNPLLLMGYGAYGYSYGPYFSSNRLSLLDRGFVYAIAHVRGGGEMGKHWHRQGQFLNKINTFTDFIACAEHLISELYTSSERLAISGGSAGGTLMGAVINMRPDLFKAVIADVPFVDVVTTLLDPSIPLTVVEYTELGNPFEKKYYEYMMSYAPYDNVTAQDYPTVLVHAGFSDPRVGYWEPAKWVAKLRALKTDENILLLKTNMGAGHGGSSGRYDFLMEIAFDYAFILDILGAPDPKAFDD</sequence>
<dbReference type="Gene3D" id="2.130.10.120">
    <property type="entry name" value="Prolyl oligopeptidase, N-terminal domain"/>
    <property type="match status" value="1"/>
</dbReference>
<dbReference type="AlphaFoldDB" id="A0A0S8K287"/>
<dbReference type="Proteomes" id="UP000050975">
    <property type="component" value="Unassembled WGS sequence"/>
</dbReference>
<evidence type="ECO:0000259" key="6">
    <source>
        <dbReference type="Pfam" id="PF02897"/>
    </source>
</evidence>